<dbReference type="GO" id="GO:0031097">
    <property type="term" value="C:medial cortex"/>
    <property type="evidence" value="ECO:0007669"/>
    <property type="project" value="TreeGrafter"/>
</dbReference>
<dbReference type="GeneID" id="93651576"/>
<evidence type="ECO:0000256" key="1">
    <source>
        <dbReference type="ARBA" id="ARBA00022443"/>
    </source>
</evidence>
<dbReference type="Proteomes" id="UP000669133">
    <property type="component" value="Unassembled WGS sequence"/>
</dbReference>
<evidence type="ECO:0000313" key="6">
    <source>
        <dbReference type="Proteomes" id="UP000669133"/>
    </source>
</evidence>
<dbReference type="GO" id="GO:0043332">
    <property type="term" value="C:mating projection tip"/>
    <property type="evidence" value="ECO:0007669"/>
    <property type="project" value="TreeGrafter"/>
</dbReference>
<keyword evidence="1 2" id="KW-0728">SH3 domain</keyword>
<dbReference type="OrthoDB" id="10255128at2759"/>
<dbReference type="Gene3D" id="2.30.30.40">
    <property type="entry name" value="SH3 Domains"/>
    <property type="match status" value="1"/>
</dbReference>
<dbReference type="PROSITE" id="PS50002">
    <property type="entry name" value="SH3"/>
    <property type="match status" value="1"/>
</dbReference>
<evidence type="ECO:0000313" key="5">
    <source>
        <dbReference type="EMBL" id="KAG5419180.1"/>
    </source>
</evidence>
<evidence type="ECO:0000256" key="3">
    <source>
        <dbReference type="SAM" id="MobiDB-lite"/>
    </source>
</evidence>
<dbReference type="Pfam" id="PF00018">
    <property type="entry name" value="SH3_1"/>
    <property type="match status" value="1"/>
</dbReference>
<dbReference type="GO" id="GO:0008289">
    <property type="term" value="F:lipid binding"/>
    <property type="evidence" value="ECO:0007669"/>
    <property type="project" value="TreeGrafter"/>
</dbReference>
<protein>
    <recommendedName>
        <fullName evidence="4">SH3 domain-containing protein</fullName>
    </recommendedName>
</protein>
<dbReference type="RefSeq" id="XP_067548296.1">
    <property type="nucleotide sequence ID" value="XM_067691858.1"/>
</dbReference>
<dbReference type="SUPFAM" id="SSF50044">
    <property type="entry name" value="SH3-domain"/>
    <property type="match status" value="1"/>
</dbReference>
<feature type="region of interest" description="Disordered" evidence="3">
    <location>
        <begin position="198"/>
        <end position="218"/>
    </location>
</feature>
<dbReference type="SMART" id="SM00326">
    <property type="entry name" value="SH3"/>
    <property type="match status" value="1"/>
</dbReference>
<evidence type="ECO:0000256" key="2">
    <source>
        <dbReference type="PROSITE-ProRule" id="PRU00192"/>
    </source>
</evidence>
<dbReference type="GO" id="GO:1990528">
    <property type="term" value="C:Rvs161p-Rvs167p complex"/>
    <property type="evidence" value="ECO:0007669"/>
    <property type="project" value="TreeGrafter"/>
</dbReference>
<dbReference type="PANTHER" id="PTHR47174">
    <property type="entry name" value="BRIDGING INTEGRATOR 3"/>
    <property type="match status" value="1"/>
</dbReference>
<comment type="caution">
    <text evidence="5">The sequence shown here is derived from an EMBL/GenBank/DDBJ whole genome shotgun (WGS) entry which is preliminary data.</text>
</comment>
<sequence>MVVDTLKSFSTNVGSHLKDAYKTTETEVTHFSHNFKDKVTFYHRDYDRDDELVKKYKHEIKQARSGLGYLISQLNQVYKRLIPHMMSVNVKVVVDFQSLIGPDSLQFKDIEKYYHEFDKSQAEEEVPHIHPKEKQFSIKGVNEQLFQYLQSTFALKYKVEDECAELLSSTVPKIQTMRKRLKETLKLIKRRDRKREDQDRLERKIDKLNQKKPPLTEKEEAHLTKLRREFEEVDIEFKVLNDKSTTILPHIMSFLDEFLESISQLVILKQERIYAKLVKSFKYFATFYGLIYEDVPTYEAILNQWESDITSTRLQIESFITILQNSKTDLLNVEIDDEDKSSKTYKFYHKLSNKIFDKSHIVKPNDIGAGMFNDKVEADPIESFEKYNNPQANQMETYHPRKILGIDDVVVEKSVDFVPELPPRPTLASYKSMNSTTQVPTRVYYSQSAANSLESLSLNSDDDTVISDSSSVSSVPTHSLSGYTRGDISVDKELRKIYNSAKNEIKAAPILLSDIVITPTVETPKSGLTDSYKLEMLDHFYQKLATLKRTARVAKYDFKGSDVGDLSFKKGDTIEIVFDLQNVDTFYQQNNLNWLVGVIQEEGSDDYRIGFVPSNYV</sequence>
<dbReference type="AlphaFoldDB" id="A0A8H8DBS9"/>
<dbReference type="EMBL" id="JAEOAQ010000003">
    <property type="protein sequence ID" value="KAG5419180.1"/>
    <property type="molecule type" value="Genomic_DNA"/>
</dbReference>
<dbReference type="GO" id="GO:0030479">
    <property type="term" value="C:actin cortical patch"/>
    <property type="evidence" value="ECO:0007669"/>
    <property type="project" value="TreeGrafter"/>
</dbReference>
<dbReference type="InterPro" id="IPR046982">
    <property type="entry name" value="BIN3/RVS161-like"/>
</dbReference>
<dbReference type="Gene3D" id="1.20.1270.60">
    <property type="entry name" value="Arfaptin homology (AH) domain/BAR domain"/>
    <property type="match status" value="1"/>
</dbReference>
<dbReference type="InterPro" id="IPR001452">
    <property type="entry name" value="SH3_domain"/>
</dbReference>
<dbReference type="SUPFAM" id="SSF103657">
    <property type="entry name" value="BAR/IMD domain-like"/>
    <property type="match status" value="1"/>
</dbReference>
<accession>A0A8H8DBS9</accession>
<dbReference type="GO" id="GO:0051666">
    <property type="term" value="P:actin cortical patch localization"/>
    <property type="evidence" value="ECO:0007669"/>
    <property type="project" value="InterPro"/>
</dbReference>
<evidence type="ECO:0000259" key="4">
    <source>
        <dbReference type="PROSITE" id="PS50002"/>
    </source>
</evidence>
<dbReference type="GO" id="GO:0030447">
    <property type="term" value="P:filamentous growth"/>
    <property type="evidence" value="ECO:0007669"/>
    <property type="project" value="UniProtKB-ARBA"/>
</dbReference>
<feature type="domain" description="SH3" evidence="4">
    <location>
        <begin position="547"/>
        <end position="617"/>
    </location>
</feature>
<dbReference type="InterPro" id="IPR036028">
    <property type="entry name" value="SH3-like_dom_sf"/>
</dbReference>
<name>A0A8H8DBS9_9ASCO</name>
<dbReference type="InterPro" id="IPR027267">
    <property type="entry name" value="AH/BAR_dom_sf"/>
</dbReference>
<dbReference type="GO" id="GO:0097320">
    <property type="term" value="P:plasma membrane tubulation"/>
    <property type="evidence" value="ECO:0007669"/>
    <property type="project" value="TreeGrafter"/>
</dbReference>
<reference evidence="5 6" key="1">
    <citation type="submission" date="2020-12" db="EMBL/GenBank/DDBJ databases">
        <title>Effect of drift, selection, and recombination on the evolution of hybrid genomes in Candida yeast pathogens.</title>
        <authorList>
            <person name="Mixao V."/>
            <person name="Ksiezopolska E."/>
            <person name="Saus E."/>
            <person name="Boekhout T."/>
            <person name="Gacser A."/>
            <person name="Gabaldon T."/>
        </authorList>
    </citation>
    <scope>NUCLEOTIDE SEQUENCE [LARGE SCALE GENOMIC DNA]</scope>
    <source>
        <strain evidence="5 6">BP57</strain>
    </source>
</reference>
<gene>
    <name evidence="5" type="ORF">I9W82_002947</name>
</gene>
<keyword evidence="6" id="KW-1185">Reference proteome</keyword>
<dbReference type="GO" id="GO:0006897">
    <property type="term" value="P:endocytosis"/>
    <property type="evidence" value="ECO:0007669"/>
    <property type="project" value="InterPro"/>
</dbReference>
<organism evidence="5 6">
    <name type="scientific">Candida metapsilosis</name>
    <dbReference type="NCBI Taxonomy" id="273372"/>
    <lineage>
        <taxon>Eukaryota</taxon>
        <taxon>Fungi</taxon>
        <taxon>Dikarya</taxon>
        <taxon>Ascomycota</taxon>
        <taxon>Saccharomycotina</taxon>
        <taxon>Pichiomycetes</taxon>
        <taxon>Debaryomycetaceae</taxon>
        <taxon>Candida/Lodderomyces clade</taxon>
        <taxon>Candida</taxon>
    </lineage>
</organism>
<dbReference type="PANTHER" id="PTHR47174:SF1">
    <property type="entry name" value="REDUCED VIABILITY UPON STARVATION PROTEIN 167"/>
    <property type="match status" value="1"/>
</dbReference>
<proteinExistence type="predicted"/>
<dbReference type="PRINTS" id="PR00452">
    <property type="entry name" value="SH3DOMAIN"/>
</dbReference>